<gene>
    <name evidence="1" type="ORF">BDR25DRAFT_252905</name>
</gene>
<evidence type="ECO:0000313" key="1">
    <source>
        <dbReference type="EMBL" id="KAF2476730.1"/>
    </source>
</evidence>
<protein>
    <submittedName>
        <fullName evidence="1">Mitochondrial hypoxia responsive domain-containing protein</fullName>
    </submittedName>
</protein>
<evidence type="ECO:0000313" key="2">
    <source>
        <dbReference type="Proteomes" id="UP000799755"/>
    </source>
</evidence>
<accession>A0ACB6RCF6</accession>
<dbReference type="Proteomes" id="UP000799755">
    <property type="component" value="Unassembled WGS sequence"/>
</dbReference>
<proteinExistence type="predicted"/>
<dbReference type="EMBL" id="MU003494">
    <property type="protein sequence ID" value="KAF2476730.1"/>
    <property type="molecule type" value="Genomic_DNA"/>
</dbReference>
<sequence>MNPNSAPLPSSFDEDTEFYDESRAGKIWRRFREEPLIPLGCGLTVWAIVGATRSMKRGNHKMTNLYFRRRLYAQAFTIAVLVAGNMYWQKDRVKRKEYEKLVAEKERMEKRERWLKELEARDEEDKVFKARLARRMRAAEGAEGAEGAGGAEGELKGVTEMVKEKTREMKEKVVGDGK</sequence>
<organism evidence="1 2">
    <name type="scientific">Lindgomyces ingoldianus</name>
    <dbReference type="NCBI Taxonomy" id="673940"/>
    <lineage>
        <taxon>Eukaryota</taxon>
        <taxon>Fungi</taxon>
        <taxon>Dikarya</taxon>
        <taxon>Ascomycota</taxon>
        <taxon>Pezizomycotina</taxon>
        <taxon>Dothideomycetes</taxon>
        <taxon>Pleosporomycetidae</taxon>
        <taxon>Pleosporales</taxon>
        <taxon>Lindgomycetaceae</taxon>
        <taxon>Lindgomyces</taxon>
    </lineage>
</organism>
<name>A0ACB6RCF6_9PLEO</name>
<keyword evidence="2" id="KW-1185">Reference proteome</keyword>
<reference evidence="1" key="1">
    <citation type="journal article" date="2020" name="Stud. Mycol.">
        <title>101 Dothideomycetes genomes: a test case for predicting lifestyles and emergence of pathogens.</title>
        <authorList>
            <person name="Haridas S."/>
            <person name="Albert R."/>
            <person name="Binder M."/>
            <person name="Bloem J."/>
            <person name="Labutti K."/>
            <person name="Salamov A."/>
            <person name="Andreopoulos B."/>
            <person name="Baker S."/>
            <person name="Barry K."/>
            <person name="Bills G."/>
            <person name="Bluhm B."/>
            <person name="Cannon C."/>
            <person name="Castanera R."/>
            <person name="Culley D."/>
            <person name="Daum C."/>
            <person name="Ezra D."/>
            <person name="Gonzalez J."/>
            <person name="Henrissat B."/>
            <person name="Kuo A."/>
            <person name="Liang C."/>
            <person name="Lipzen A."/>
            <person name="Lutzoni F."/>
            <person name="Magnuson J."/>
            <person name="Mondo S."/>
            <person name="Nolan M."/>
            <person name="Ohm R."/>
            <person name="Pangilinan J."/>
            <person name="Park H.-J."/>
            <person name="Ramirez L."/>
            <person name="Alfaro M."/>
            <person name="Sun H."/>
            <person name="Tritt A."/>
            <person name="Yoshinaga Y."/>
            <person name="Zwiers L.-H."/>
            <person name="Turgeon B."/>
            <person name="Goodwin S."/>
            <person name="Spatafora J."/>
            <person name="Crous P."/>
            <person name="Grigoriev I."/>
        </authorList>
    </citation>
    <scope>NUCLEOTIDE SEQUENCE</scope>
    <source>
        <strain evidence="1">ATCC 200398</strain>
    </source>
</reference>
<comment type="caution">
    <text evidence="1">The sequence shown here is derived from an EMBL/GenBank/DDBJ whole genome shotgun (WGS) entry which is preliminary data.</text>
</comment>